<proteinExistence type="predicted"/>
<accession>A0A9N9ARJ7</accession>
<reference evidence="1" key="1">
    <citation type="submission" date="2021-06" db="EMBL/GenBank/DDBJ databases">
        <authorList>
            <person name="Kallberg Y."/>
            <person name="Tangrot J."/>
            <person name="Rosling A."/>
        </authorList>
    </citation>
    <scope>NUCLEOTIDE SEQUENCE</scope>
    <source>
        <strain evidence="1">BR232B</strain>
    </source>
</reference>
<evidence type="ECO:0000313" key="2">
    <source>
        <dbReference type="Proteomes" id="UP000789739"/>
    </source>
</evidence>
<name>A0A9N9ARJ7_9GLOM</name>
<protein>
    <submittedName>
        <fullName evidence="1">3903_t:CDS:1</fullName>
    </submittedName>
</protein>
<dbReference type="EMBL" id="CAJVPI010000470">
    <property type="protein sequence ID" value="CAG8539076.1"/>
    <property type="molecule type" value="Genomic_DNA"/>
</dbReference>
<dbReference type="AlphaFoldDB" id="A0A9N9ARJ7"/>
<dbReference type="Proteomes" id="UP000789739">
    <property type="component" value="Unassembled WGS sequence"/>
</dbReference>
<gene>
    <name evidence="1" type="ORF">PBRASI_LOCUS4494</name>
</gene>
<evidence type="ECO:0000313" key="1">
    <source>
        <dbReference type="EMBL" id="CAG8539076.1"/>
    </source>
</evidence>
<keyword evidence="2" id="KW-1185">Reference proteome</keyword>
<dbReference type="OrthoDB" id="2446004at2759"/>
<sequence length="125" mass="14271">MSTRVNPSSSSTEMIENMYTTDIFADEDMRGDLDWNTLLGKVVENVLAILWIDNGPVTMLTTIHNIGKEWTVTHEHHRPRKTSSNANTVYQVFGNLSRKALEIPKIIDDYNQYMGIAVVWTLQTN</sequence>
<comment type="caution">
    <text evidence="1">The sequence shown here is derived from an EMBL/GenBank/DDBJ whole genome shotgun (WGS) entry which is preliminary data.</text>
</comment>
<organism evidence="1 2">
    <name type="scientific">Paraglomus brasilianum</name>
    <dbReference type="NCBI Taxonomy" id="144538"/>
    <lineage>
        <taxon>Eukaryota</taxon>
        <taxon>Fungi</taxon>
        <taxon>Fungi incertae sedis</taxon>
        <taxon>Mucoromycota</taxon>
        <taxon>Glomeromycotina</taxon>
        <taxon>Glomeromycetes</taxon>
        <taxon>Paraglomerales</taxon>
        <taxon>Paraglomeraceae</taxon>
        <taxon>Paraglomus</taxon>
    </lineage>
</organism>